<gene>
    <name evidence="9" type="ORF">ACFQ07_25650</name>
</gene>
<evidence type="ECO:0000256" key="7">
    <source>
        <dbReference type="ARBA" id="ARBA00023303"/>
    </source>
</evidence>
<dbReference type="Pfam" id="PF06241">
    <property type="entry name" value="Castor_Poll_mid"/>
    <property type="match status" value="1"/>
</dbReference>
<dbReference type="InterPro" id="IPR036291">
    <property type="entry name" value="NAD(P)-bd_dom_sf"/>
</dbReference>
<evidence type="ECO:0000256" key="5">
    <source>
        <dbReference type="ARBA" id="ARBA00023065"/>
    </source>
</evidence>
<feature type="domain" description="CASTOR/POLLUX/SYM8 ion channel conserved" evidence="8">
    <location>
        <begin position="23"/>
        <end position="114"/>
    </location>
</feature>
<keyword evidence="5" id="KW-0406">Ion transport</keyword>
<dbReference type="SUPFAM" id="SSF51735">
    <property type="entry name" value="NAD(P)-binding Rossmann-fold domains"/>
    <property type="match status" value="1"/>
</dbReference>
<keyword evidence="2" id="KW-0813">Transport</keyword>
<keyword evidence="3" id="KW-0812">Transmembrane</keyword>
<comment type="subcellular location">
    <subcellularLocation>
        <location evidence="1">Endomembrane system</location>
        <topology evidence="1">Multi-pass membrane protein</topology>
    </subcellularLocation>
</comment>
<evidence type="ECO:0000256" key="3">
    <source>
        <dbReference type="ARBA" id="ARBA00022692"/>
    </source>
</evidence>
<evidence type="ECO:0000313" key="9">
    <source>
        <dbReference type="EMBL" id="MFD0855652.1"/>
    </source>
</evidence>
<protein>
    <submittedName>
        <fullName evidence="9">Potassium transporter TrkA</fullName>
    </submittedName>
</protein>
<dbReference type="Gene3D" id="3.40.50.720">
    <property type="entry name" value="NAD(P)-binding Rossmann-like Domain"/>
    <property type="match status" value="1"/>
</dbReference>
<feature type="non-terminal residue" evidence="9">
    <location>
        <position position="1"/>
    </location>
</feature>
<proteinExistence type="predicted"/>
<reference evidence="10" key="1">
    <citation type="journal article" date="2019" name="Int. J. Syst. Evol. Microbiol.">
        <title>The Global Catalogue of Microorganisms (GCM) 10K type strain sequencing project: providing services to taxonomists for standard genome sequencing and annotation.</title>
        <authorList>
            <consortium name="The Broad Institute Genomics Platform"/>
            <consortium name="The Broad Institute Genome Sequencing Center for Infectious Disease"/>
            <person name="Wu L."/>
            <person name="Ma J."/>
        </authorList>
    </citation>
    <scope>NUCLEOTIDE SEQUENCE [LARGE SCALE GENOMIC DNA]</scope>
    <source>
        <strain evidence="10">JCM 31696</strain>
    </source>
</reference>
<keyword evidence="10" id="KW-1185">Reference proteome</keyword>
<dbReference type="InterPro" id="IPR010420">
    <property type="entry name" value="CASTOR/POLLUX/SYM8_dom"/>
</dbReference>
<dbReference type="InterPro" id="IPR036721">
    <property type="entry name" value="RCK_C_sf"/>
</dbReference>
<evidence type="ECO:0000256" key="6">
    <source>
        <dbReference type="ARBA" id="ARBA00023136"/>
    </source>
</evidence>
<dbReference type="PANTHER" id="PTHR31563:SF10">
    <property type="entry name" value="ION CHANNEL POLLUX-RELATED"/>
    <property type="match status" value="1"/>
</dbReference>
<comment type="caution">
    <text evidence="9">The sequence shown here is derived from an EMBL/GenBank/DDBJ whole genome shotgun (WGS) entry which is preliminary data.</text>
</comment>
<dbReference type="SUPFAM" id="SSF116726">
    <property type="entry name" value="TrkA C-terminal domain-like"/>
    <property type="match status" value="1"/>
</dbReference>
<organism evidence="9 10">
    <name type="scientific">Actinomadura adrarensis</name>
    <dbReference type="NCBI Taxonomy" id="1819600"/>
    <lineage>
        <taxon>Bacteria</taxon>
        <taxon>Bacillati</taxon>
        <taxon>Actinomycetota</taxon>
        <taxon>Actinomycetes</taxon>
        <taxon>Streptosporangiales</taxon>
        <taxon>Thermomonosporaceae</taxon>
        <taxon>Actinomadura</taxon>
    </lineage>
</organism>
<dbReference type="PANTHER" id="PTHR31563">
    <property type="entry name" value="ION CHANNEL POLLUX-RELATED"/>
    <property type="match status" value="1"/>
</dbReference>
<keyword evidence="6" id="KW-0472">Membrane</keyword>
<dbReference type="Proteomes" id="UP001597083">
    <property type="component" value="Unassembled WGS sequence"/>
</dbReference>
<name>A0ABW3CPE6_9ACTN</name>
<dbReference type="InterPro" id="IPR044849">
    <property type="entry name" value="CASTOR/POLLUX/SYM8-like"/>
</dbReference>
<evidence type="ECO:0000259" key="8">
    <source>
        <dbReference type="Pfam" id="PF06241"/>
    </source>
</evidence>
<dbReference type="EMBL" id="JBHTIR010003710">
    <property type="protein sequence ID" value="MFD0855652.1"/>
    <property type="molecule type" value="Genomic_DNA"/>
</dbReference>
<evidence type="ECO:0000256" key="4">
    <source>
        <dbReference type="ARBA" id="ARBA00022989"/>
    </source>
</evidence>
<evidence type="ECO:0000313" key="10">
    <source>
        <dbReference type="Proteomes" id="UP001597083"/>
    </source>
</evidence>
<evidence type="ECO:0000256" key="1">
    <source>
        <dbReference type="ARBA" id="ARBA00004127"/>
    </source>
</evidence>
<accession>A0ABW3CPE6</accession>
<keyword evidence="4" id="KW-1133">Transmembrane helix</keyword>
<evidence type="ECO:0000256" key="2">
    <source>
        <dbReference type="ARBA" id="ARBA00022448"/>
    </source>
</evidence>
<sequence length="378" mass="41290">DSANLPAARLAGGPAAHVIDADDIAIQLIVQSHRQTGLSTVCTDLLNYRGHEFYMRPEPSLVGVTYGEALSAYELGIPIGLRRPDGAVTVNPPGDTVIGPSDEMILLAEDDLLIRLADRRPPIVEDAITTGTVPPPAPERTLLAGWNDRAPKIIRLLDAFVRPGSELVIAARLDRDPSGDFTGLPNLKVSFTWCDPTDRTLLEALDVGTYQKVIVLGDDTRDPQHADARTLVTLLHLRDLEERLGDPFAIVSEINDDTNREVAQVTKADDFVVSDKLISLMLTQLSENRHLEDVFTDLLDPEGSELYLKPASGYLVPDMTANFATVIESARRRGETALGYRRNEDFHNPPSYGVVLNPDKASPLALTAEDHVIVLAED</sequence>
<keyword evidence="7" id="KW-0407">Ion channel</keyword>